<proteinExistence type="predicted"/>
<evidence type="ECO:0000313" key="4">
    <source>
        <dbReference type="Proteomes" id="UP000010164"/>
    </source>
</evidence>
<dbReference type="EMBL" id="AMRJ01000001">
    <property type="protein sequence ID" value="EKF76061.1"/>
    <property type="molecule type" value="Genomic_DNA"/>
</dbReference>
<protein>
    <submittedName>
        <fullName evidence="3">Signal peptide protein</fullName>
    </submittedName>
</protein>
<dbReference type="STRING" id="1177179.A11A3_01165"/>
<keyword evidence="4" id="KW-1185">Reference proteome</keyword>
<feature type="chain" id="PRO_5003947980" evidence="1">
    <location>
        <begin position="21"/>
        <end position="119"/>
    </location>
</feature>
<organism evidence="3 4">
    <name type="scientific">Alcanivorax hongdengensis A-11-3</name>
    <dbReference type="NCBI Taxonomy" id="1177179"/>
    <lineage>
        <taxon>Bacteria</taxon>
        <taxon>Pseudomonadati</taxon>
        <taxon>Pseudomonadota</taxon>
        <taxon>Gammaproteobacteria</taxon>
        <taxon>Oceanospirillales</taxon>
        <taxon>Alcanivoracaceae</taxon>
        <taxon>Alcanivorax</taxon>
    </lineage>
</organism>
<dbReference type="RefSeq" id="WP_008927424.1">
    <property type="nucleotide sequence ID" value="NZ_AMRJ01000001.1"/>
</dbReference>
<accession>L0WGC0</accession>
<dbReference type="Pfam" id="PF13827">
    <property type="entry name" value="DUF4189"/>
    <property type="match status" value="1"/>
</dbReference>
<name>L0WGC0_9GAMM</name>
<comment type="caution">
    <text evidence="3">The sequence shown here is derived from an EMBL/GenBank/DDBJ whole genome shotgun (WGS) entry which is preliminary data.</text>
</comment>
<dbReference type="OrthoDB" id="6080273at2"/>
<dbReference type="Proteomes" id="UP000010164">
    <property type="component" value="Unassembled WGS sequence"/>
</dbReference>
<dbReference type="PATRIC" id="fig|1177179.3.peg.226"/>
<gene>
    <name evidence="3" type="ORF">A11A3_01165</name>
</gene>
<dbReference type="InterPro" id="IPR025240">
    <property type="entry name" value="DUF4189"/>
</dbReference>
<reference evidence="3 4" key="1">
    <citation type="journal article" date="2012" name="J. Bacteriol.">
        <title>Genome Sequence of the Alkane-Degrading Bacterium Alcanivorax hongdengensis Type Strain A-11-3.</title>
        <authorList>
            <person name="Lai Q."/>
            <person name="Shao Z."/>
        </authorList>
    </citation>
    <scope>NUCLEOTIDE SEQUENCE [LARGE SCALE GENOMIC DNA]</scope>
    <source>
        <strain evidence="3 4">A-11-3</strain>
    </source>
</reference>
<evidence type="ECO:0000256" key="1">
    <source>
        <dbReference type="SAM" id="SignalP"/>
    </source>
</evidence>
<dbReference type="eggNOG" id="ENOG5033B1S">
    <property type="taxonomic scope" value="Bacteria"/>
</dbReference>
<feature type="signal peptide" evidence="1">
    <location>
        <begin position="1"/>
        <end position="20"/>
    </location>
</feature>
<sequence>MTRNLLAILLGLTLACGAWASGALAIDSNQGDQYGFSYNYSTIQQAQARALSECGYGCRVVQTFSRGCAAYAADQSPGSSVYGWGTASSGGQAQSTAMQYCIRQGGRNCMVRAWGCDSN</sequence>
<evidence type="ECO:0000259" key="2">
    <source>
        <dbReference type="Pfam" id="PF13827"/>
    </source>
</evidence>
<feature type="domain" description="DUF4189" evidence="2">
    <location>
        <begin position="22"/>
        <end position="116"/>
    </location>
</feature>
<dbReference type="AlphaFoldDB" id="L0WGC0"/>
<dbReference type="PROSITE" id="PS51257">
    <property type="entry name" value="PROKAR_LIPOPROTEIN"/>
    <property type="match status" value="1"/>
</dbReference>
<keyword evidence="1" id="KW-0732">Signal</keyword>
<evidence type="ECO:0000313" key="3">
    <source>
        <dbReference type="EMBL" id="EKF76061.1"/>
    </source>
</evidence>